<dbReference type="AlphaFoldDB" id="A0A6A8PZ28"/>
<comment type="caution">
    <text evidence="1">The sequence shown here is derived from an EMBL/GenBank/DDBJ whole genome shotgun (WGS) entry which is preliminary data.</text>
</comment>
<gene>
    <name evidence="1" type="ORF">GLX26_00690</name>
</gene>
<reference evidence="1" key="1">
    <citation type="submission" date="2019-11" db="EMBL/GenBank/DDBJ databases">
        <title>Draft genome sequence of Mycoplasma hominis strain MH-1.</title>
        <authorList>
            <person name="Ruan Z."/>
            <person name="Zhang J."/>
            <person name="Xie X."/>
        </authorList>
    </citation>
    <scope>NUCLEOTIDE SEQUENCE</scope>
    <source>
        <strain evidence="1">MH-1</strain>
    </source>
</reference>
<dbReference type="RefSeq" id="WP_153986918.1">
    <property type="nucleotide sequence ID" value="NZ_CP026341.1"/>
</dbReference>
<dbReference type="EMBL" id="WMLC01000006">
    <property type="protein sequence ID" value="MTH75628.1"/>
    <property type="molecule type" value="Genomic_DNA"/>
</dbReference>
<name>A0A6A8PZ28_METHO</name>
<evidence type="ECO:0000313" key="1">
    <source>
        <dbReference type="EMBL" id="MTH75628.1"/>
    </source>
</evidence>
<protein>
    <submittedName>
        <fullName evidence="1">Uncharacterized protein</fullName>
    </submittedName>
</protein>
<organism evidence="1">
    <name type="scientific">Metamycoplasma hominis</name>
    <name type="common">Mycoplasma hominis</name>
    <dbReference type="NCBI Taxonomy" id="2098"/>
    <lineage>
        <taxon>Bacteria</taxon>
        <taxon>Bacillati</taxon>
        <taxon>Mycoplasmatota</taxon>
        <taxon>Mycoplasmoidales</taxon>
        <taxon>Metamycoplasmataceae</taxon>
        <taxon>Metamycoplasma</taxon>
    </lineage>
</organism>
<sequence>MKNIIVDAFTIFLLENAEEDKSSTIYEIFASIEKLDIEIKKVSKLLEK</sequence>
<proteinExistence type="predicted"/>
<accession>A0A6A8PZ28</accession>